<sequence length="221" mass="24765">MDFLSGFDANSRLRAPMLTVVAEFVPVDFDPDVMGELQVIERAIGMDVGSIKAAAYIKPVHRRSQGQRFAHLKLKFDNRTQANKAIRDGLVIHGKMITVRKDERELPMCYRCHAVGDGHFTANCKVETELCGHCRKEHRSKDCPNPEVKWCHACKRGGHGAGDKTCNTRLKALDVLRKANPEAGRRYFVERDKLETWGQAANEEEGRKEIWGAGTTGGFGQ</sequence>
<accession>A0A9P6DGV3</accession>
<dbReference type="EMBL" id="MU154560">
    <property type="protein sequence ID" value="KAF9495625.1"/>
    <property type="molecule type" value="Genomic_DNA"/>
</dbReference>
<comment type="caution">
    <text evidence="1">The sequence shown here is derived from an EMBL/GenBank/DDBJ whole genome shotgun (WGS) entry which is preliminary data.</text>
</comment>
<dbReference type="AlphaFoldDB" id="A0A9P6DGV3"/>
<evidence type="ECO:0000313" key="1">
    <source>
        <dbReference type="EMBL" id="KAF9495625.1"/>
    </source>
</evidence>
<evidence type="ECO:0000313" key="2">
    <source>
        <dbReference type="Proteomes" id="UP000807025"/>
    </source>
</evidence>
<reference evidence="1" key="1">
    <citation type="submission" date="2020-11" db="EMBL/GenBank/DDBJ databases">
        <authorList>
            <consortium name="DOE Joint Genome Institute"/>
            <person name="Ahrendt S."/>
            <person name="Riley R."/>
            <person name="Andreopoulos W."/>
            <person name="Labutti K."/>
            <person name="Pangilinan J."/>
            <person name="Ruiz-Duenas F.J."/>
            <person name="Barrasa J.M."/>
            <person name="Sanchez-Garcia M."/>
            <person name="Camarero S."/>
            <person name="Miyauchi S."/>
            <person name="Serrano A."/>
            <person name="Linde D."/>
            <person name="Babiker R."/>
            <person name="Drula E."/>
            <person name="Ayuso-Fernandez I."/>
            <person name="Pacheco R."/>
            <person name="Padilla G."/>
            <person name="Ferreira P."/>
            <person name="Barriuso J."/>
            <person name="Kellner H."/>
            <person name="Castanera R."/>
            <person name="Alfaro M."/>
            <person name="Ramirez L."/>
            <person name="Pisabarro A.G."/>
            <person name="Kuo A."/>
            <person name="Tritt A."/>
            <person name="Lipzen A."/>
            <person name="He G."/>
            <person name="Yan M."/>
            <person name="Ng V."/>
            <person name="Cullen D."/>
            <person name="Martin F."/>
            <person name="Rosso M.-N."/>
            <person name="Henrissat B."/>
            <person name="Hibbett D."/>
            <person name="Martinez A.T."/>
            <person name="Grigoriev I.V."/>
        </authorList>
    </citation>
    <scope>NUCLEOTIDE SEQUENCE</scope>
    <source>
        <strain evidence="1">ATCC 90797</strain>
    </source>
</reference>
<name>A0A9P6DGV3_PLEER</name>
<dbReference type="OrthoDB" id="4230923at2759"/>
<organism evidence="1 2">
    <name type="scientific">Pleurotus eryngii</name>
    <name type="common">Boletus of the steppes</name>
    <dbReference type="NCBI Taxonomy" id="5323"/>
    <lineage>
        <taxon>Eukaryota</taxon>
        <taxon>Fungi</taxon>
        <taxon>Dikarya</taxon>
        <taxon>Basidiomycota</taxon>
        <taxon>Agaricomycotina</taxon>
        <taxon>Agaricomycetes</taxon>
        <taxon>Agaricomycetidae</taxon>
        <taxon>Agaricales</taxon>
        <taxon>Pleurotineae</taxon>
        <taxon>Pleurotaceae</taxon>
        <taxon>Pleurotus</taxon>
    </lineage>
</organism>
<gene>
    <name evidence="1" type="ORF">BDN71DRAFT_1391049</name>
</gene>
<keyword evidence="2" id="KW-1185">Reference proteome</keyword>
<protein>
    <submittedName>
        <fullName evidence="1">Uncharacterized protein</fullName>
    </submittedName>
</protein>
<dbReference type="Proteomes" id="UP000807025">
    <property type="component" value="Unassembled WGS sequence"/>
</dbReference>
<proteinExistence type="predicted"/>